<organism evidence="3 4">
    <name type="scientific">Hymenobacter amundsenii</name>
    <dbReference type="NCBI Taxonomy" id="2006685"/>
    <lineage>
        <taxon>Bacteria</taxon>
        <taxon>Pseudomonadati</taxon>
        <taxon>Bacteroidota</taxon>
        <taxon>Cytophagia</taxon>
        <taxon>Cytophagales</taxon>
        <taxon>Hymenobacteraceae</taxon>
        <taxon>Hymenobacter</taxon>
    </lineage>
</organism>
<comment type="caution">
    <text evidence="3">The sequence shown here is derived from an EMBL/GenBank/DDBJ whole genome shotgun (WGS) entry which is preliminary data.</text>
</comment>
<evidence type="ECO:0000313" key="4">
    <source>
        <dbReference type="Proteomes" id="UP000197277"/>
    </source>
</evidence>
<keyword evidence="4" id="KW-1185">Reference proteome</keyword>
<dbReference type="GO" id="GO:0005737">
    <property type="term" value="C:cytoplasm"/>
    <property type="evidence" value="ECO:0007669"/>
    <property type="project" value="TreeGrafter"/>
</dbReference>
<dbReference type="InterPro" id="IPR036866">
    <property type="entry name" value="RibonucZ/Hydroxyglut_hydro"/>
</dbReference>
<dbReference type="InterPro" id="IPR024884">
    <property type="entry name" value="NAPE-PLD"/>
</dbReference>
<dbReference type="RefSeq" id="WP_088463574.1">
    <property type="nucleotide sequence ID" value="NZ_NIRR01000006.1"/>
</dbReference>
<evidence type="ECO:0000259" key="2">
    <source>
        <dbReference type="Pfam" id="PF12706"/>
    </source>
</evidence>
<proteinExistence type="predicted"/>
<dbReference type="EMBL" id="NIRR01000006">
    <property type="protein sequence ID" value="OWP64043.1"/>
    <property type="molecule type" value="Genomic_DNA"/>
</dbReference>
<feature type="signal peptide" evidence="1">
    <location>
        <begin position="1"/>
        <end position="27"/>
    </location>
</feature>
<dbReference type="Pfam" id="PF12706">
    <property type="entry name" value="Lactamase_B_2"/>
    <property type="match status" value="1"/>
</dbReference>
<keyword evidence="1" id="KW-0732">Signal</keyword>
<sequence length="378" mass="41658">MKRTRRPVFRVLISLLAILLVAGAAFAGLSPQFGGKPTKADKARFARSGHYADGEFKNLIPTELMTGSSMASVMWEFLFKKTPGKNPPGPLPMRLLDSLSLTRKTPELLRVTWFGHSASLLEIGGRNILIDPMLSQDMGPVAWLTPNRYNSRVPIRTEQLPPIDAVLISHDHYDHLDYETIGKLKGKTGLFFVPLGVAAHLRAWGVDTARIRELDWNDSVQVSGLTIISTPARHFSGRGLTNRNSTSWSSWVVKAPGHRVFYSGDGGYGPHFAAIGRQHGPFDLALMECGQYDPHWADIHMLPEQSVQASLDVRAAAMLPVHWGAFTEANHPWNGSVQRASAAAIRLGQTLTTPELGQPVTIGAGPLPQTRWWETVRK</sequence>
<dbReference type="PANTHER" id="PTHR15032:SF4">
    <property type="entry name" value="N-ACYL-PHOSPHATIDYLETHANOLAMINE-HYDROLYZING PHOSPHOLIPASE D"/>
    <property type="match status" value="1"/>
</dbReference>
<name>A0A246FMT6_9BACT</name>
<dbReference type="GO" id="GO:0070290">
    <property type="term" value="F:N-acylphosphatidylethanolamine-specific phospholipase D activity"/>
    <property type="evidence" value="ECO:0007669"/>
    <property type="project" value="InterPro"/>
</dbReference>
<dbReference type="AlphaFoldDB" id="A0A246FMT6"/>
<dbReference type="Gene3D" id="3.60.15.10">
    <property type="entry name" value="Ribonuclease Z/Hydroxyacylglutathione hydrolase-like"/>
    <property type="match status" value="1"/>
</dbReference>
<reference evidence="3 4" key="1">
    <citation type="submission" date="2017-06" db="EMBL/GenBank/DDBJ databases">
        <title>Hymenobacter amundsenii sp. nov. isolated from regoliths in Antarctica.</title>
        <authorList>
            <person name="Sedlacek I."/>
            <person name="Kralova S."/>
            <person name="Pantucek R."/>
            <person name="Svec P."/>
            <person name="Holochova P."/>
            <person name="Stankova E."/>
            <person name="Vrbovska V."/>
            <person name="Busse H.-J."/>
        </authorList>
    </citation>
    <scope>NUCLEOTIDE SEQUENCE [LARGE SCALE GENOMIC DNA]</scope>
    <source>
        <strain evidence="3 4">CCM 8682</strain>
    </source>
</reference>
<dbReference type="GO" id="GO:0008270">
    <property type="term" value="F:zinc ion binding"/>
    <property type="evidence" value="ECO:0007669"/>
    <property type="project" value="InterPro"/>
</dbReference>
<dbReference type="InterPro" id="IPR001279">
    <property type="entry name" value="Metallo-B-lactamas"/>
</dbReference>
<dbReference type="OrthoDB" id="9805728at2"/>
<gene>
    <name evidence="3" type="ORF">CDA63_06145</name>
</gene>
<evidence type="ECO:0000313" key="3">
    <source>
        <dbReference type="EMBL" id="OWP64043.1"/>
    </source>
</evidence>
<feature type="domain" description="Metallo-beta-lactamase" evidence="2">
    <location>
        <begin position="126"/>
        <end position="323"/>
    </location>
</feature>
<dbReference type="SUPFAM" id="SSF56281">
    <property type="entry name" value="Metallo-hydrolase/oxidoreductase"/>
    <property type="match status" value="1"/>
</dbReference>
<dbReference type="PANTHER" id="PTHR15032">
    <property type="entry name" value="N-ACYL-PHOSPHATIDYLETHANOLAMINE-HYDROLYZING PHOSPHOLIPASE D"/>
    <property type="match status" value="1"/>
</dbReference>
<dbReference type="PIRSF" id="PIRSF038896">
    <property type="entry name" value="NAPE-PLD"/>
    <property type="match status" value="1"/>
</dbReference>
<accession>A0A246FMT6</accession>
<evidence type="ECO:0000256" key="1">
    <source>
        <dbReference type="SAM" id="SignalP"/>
    </source>
</evidence>
<protein>
    <recommendedName>
        <fullName evidence="2">Metallo-beta-lactamase domain-containing protein</fullName>
    </recommendedName>
</protein>
<dbReference type="Proteomes" id="UP000197277">
    <property type="component" value="Unassembled WGS sequence"/>
</dbReference>
<feature type="chain" id="PRO_5012309290" description="Metallo-beta-lactamase domain-containing protein" evidence="1">
    <location>
        <begin position="28"/>
        <end position="378"/>
    </location>
</feature>